<protein>
    <submittedName>
        <fullName evidence="1">Uncharacterized protein</fullName>
    </submittedName>
</protein>
<dbReference type="AlphaFoldDB" id="A0A0E9US86"/>
<organism evidence="1">
    <name type="scientific">Anguilla anguilla</name>
    <name type="common">European freshwater eel</name>
    <name type="synonym">Muraena anguilla</name>
    <dbReference type="NCBI Taxonomy" id="7936"/>
    <lineage>
        <taxon>Eukaryota</taxon>
        <taxon>Metazoa</taxon>
        <taxon>Chordata</taxon>
        <taxon>Craniata</taxon>
        <taxon>Vertebrata</taxon>
        <taxon>Euteleostomi</taxon>
        <taxon>Actinopterygii</taxon>
        <taxon>Neopterygii</taxon>
        <taxon>Teleostei</taxon>
        <taxon>Anguilliformes</taxon>
        <taxon>Anguillidae</taxon>
        <taxon>Anguilla</taxon>
    </lineage>
</organism>
<name>A0A0E9US86_ANGAN</name>
<reference evidence="1" key="2">
    <citation type="journal article" date="2015" name="Fish Shellfish Immunol.">
        <title>Early steps in the European eel (Anguilla anguilla)-Vibrio vulnificus interaction in the gills: Role of the RtxA13 toxin.</title>
        <authorList>
            <person name="Callol A."/>
            <person name="Pajuelo D."/>
            <person name="Ebbesson L."/>
            <person name="Teles M."/>
            <person name="MacKenzie S."/>
            <person name="Amaro C."/>
        </authorList>
    </citation>
    <scope>NUCLEOTIDE SEQUENCE</scope>
</reference>
<accession>A0A0E9US86</accession>
<evidence type="ECO:0000313" key="1">
    <source>
        <dbReference type="EMBL" id="JAH68692.1"/>
    </source>
</evidence>
<proteinExistence type="predicted"/>
<dbReference type="EMBL" id="GBXM01039885">
    <property type="protein sequence ID" value="JAH68692.1"/>
    <property type="molecule type" value="Transcribed_RNA"/>
</dbReference>
<reference evidence="1" key="1">
    <citation type="submission" date="2014-11" db="EMBL/GenBank/DDBJ databases">
        <authorList>
            <person name="Amaro Gonzalez C."/>
        </authorList>
    </citation>
    <scope>NUCLEOTIDE SEQUENCE</scope>
</reference>
<sequence length="23" mass="2526">MLLGISIWGTSMPNLILLSQKPL</sequence>